<dbReference type="GO" id="GO:0005634">
    <property type="term" value="C:nucleus"/>
    <property type="evidence" value="ECO:0007669"/>
    <property type="project" value="UniProtKB-SubCell"/>
</dbReference>
<comment type="function">
    <text evidence="1">May be involved in a process influencing telomere capping.</text>
</comment>
<protein>
    <recommendedName>
        <fullName evidence="5">Restriction of telomere capping protein 4</fullName>
    </recommendedName>
</protein>
<keyword evidence="11" id="KW-1185">Reference proteome</keyword>
<feature type="compositionally biased region" description="Basic residues" evidence="8">
    <location>
        <begin position="17"/>
        <end position="26"/>
    </location>
</feature>
<dbReference type="PANTHER" id="PTHR41391">
    <property type="entry name" value="RESTRICTION OF TELOMERE CAPPING PROTEIN 4"/>
    <property type="match status" value="1"/>
</dbReference>
<proteinExistence type="inferred from homology"/>
<evidence type="ECO:0000313" key="11">
    <source>
        <dbReference type="Proteomes" id="UP000238274"/>
    </source>
</evidence>
<evidence type="ECO:0000256" key="2">
    <source>
        <dbReference type="ARBA" id="ARBA00004123"/>
    </source>
</evidence>
<accession>A0A2S4VK47</accession>
<organism evidence="10 11">
    <name type="scientific">Puccinia striiformis</name>
    <dbReference type="NCBI Taxonomy" id="27350"/>
    <lineage>
        <taxon>Eukaryota</taxon>
        <taxon>Fungi</taxon>
        <taxon>Dikarya</taxon>
        <taxon>Basidiomycota</taxon>
        <taxon>Pucciniomycotina</taxon>
        <taxon>Pucciniomycetes</taxon>
        <taxon>Pucciniales</taxon>
        <taxon>Pucciniaceae</taxon>
        <taxon>Puccinia</taxon>
    </lineage>
</organism>
<comment type="caution">
    <text evidence="10">The sequence shown here is derived from an EMBL/GenBank/DDBJ whole genome shotgun (WGS) entry which is preliminary data.</text>
</comment>
<evidence type="ECO:0000256" key="8">
    <source>
        <dbReference type="SAM" id="MobiDB-lite"/>
    </source>
</evidence>
<dbReference type="Pfam" id="PF14474">
    <property type="entry name" value="RTC4"/>
    <property type="match status" value="1"/>
</dbReference>
<comment type="similarity">
    <text evidence="4">Belongs to the RTC4 family.</text>
</comment>
<dbReference type="OrthoDB" id="128308at2759"/>
<dbReference type="EMBL" id="PKSM01000123">
    <property type="protein sequence ID" value="POW09913.1"/>
    <property type="molecule type" value="Genomic_DNA"/>
</dbReference>
<feature type="region of interest" description="Disordered" evidence="8">
    <location>
        <begin position="14"/>
        <end position="50"/>
    </location>
</feature>
<evidence type="ECO:0000256" key="4">
    <source>
        <dbReference type="ARBA" id="ARBA00009461"/>
    </source>
</evidence>
<keyword evidence="7" id="KW-0539">Nucleus</keyword>
<reference evidence="10 11" key="1">
    <citation type="submission" date="2017-12" db="EMBL/GenBank/DDBJ databases">
        <title>Gene loss provides genomic basis for host adaptation in cereal stripe rust fungi.</title>
        <authorList>
            <person name="Xia C."/>
        </authorList>
    </citation>
    <scope>NUCLEOTIDE SEQUENCE [LARGE SCALE GENOMIC DNA]</scope>
    <source>
        <strain evidence="10 11">93TX-2</strain>
    </source>
</reference>
<evidence type="ECO:0000256" key="3">
    <source>
        <dbReference type="ARBA" id="ARBA00004496"/>
    </source>
</evidence>
<dbReference type="AlphaFoldDB" id="A0A2S4VK47"/>
<dbReference type="VEuPathDB" id="FungiDB:PSTT_07022"/>
<reference evidence="11" key="3">
    <citation type="journal article" date="2018" name="Mol. Plant Microbe Interact.">
        <title>Genome sequence resources for the wheat stripe rust pathogen (Puccinia striiformis f. sp. tritici) and the barley stripe rust pathogen (Puccinia striiformis f. sp. hordei).</title>
        <authorList>
            <person name="Xia C."/>
            <person name="Wang M."/>
            <person name="Yin C."/>
            <person name="Cornejo O.E."/>
            <person name="Hulbert S.H."/>
            <person name="Chen X."/>
        </authorList>
    </citation>
    <scope>NUCLEOTIDE SEQUENCE [LARGE SCALE GENOMIC DNA]</scope>
    <source>
        <strain evidence="11">93TX-2</strain>
    </source>
</reference>
<evidence type="ECO:0000313" key="10">
    <source>
        <dbReference type="EMBL" id="POW09913.1"/>
    </source>
</evidence>
<sequence length="351" mass="39097">MLSFEFAFHEVAPPKKTCPRSKKEKHRIPAELAASRQTTSKSPSSSLLPSIDATAGQCKVAPGDSINEQLSAMPAKEQMQAELKIRGMNFCSRDQEAVIHAAFRVNDSLSDIAEPEMDEQVSEDPEGLCRFCNKVLPQPPSAKLVALGLLLARRGDVTQRYSWVNPLALHLPVPFTAGYCGQHKDESEVIPMGIKHGWPTQIDFSKLSKSVPATLMIRAHGLADHLWVVVHQGVPSDFWAHALSKWRTLGRTKCMSVFHEIDSFETELPGYYGYQGFQLIYQQLIQMFLKSTLDTVTRLAHPLDPEYLLRKVLMPEAALSLIGEDMSLPMNHPELVSDQCDSPIEFAMACV</sequence>
<reference evidence="11" key="2">
    <citation type="journal article" date="2018" name="BMC Genomics">
        <title>Genomic insights into host adaptation between the wheat stripe rust pathogen (Puccinia striiformis f. sp. tritici) and the barley stripe rust pathogen (Puccinia striiformis f. sp. hordei).</title>
        <authorList>
            <person name="Xia C."/>
            <person name="Wang M."/>
            <person name="Yin C."/>
            <person name="Cornejo O.E."/>
            <person name="Hulbert S.H."/>
            <person name="Chen X."/>
        </authorList>
    </citation>
    <scope>NUCLEOTIDE SEQUENCE [LARGE SCALE GENOMIC DNA]</scope>
    <source>
        <strain evidence="11">93TX-2</strain>
    </source>
</reference>
<dbReference type="Proteomes" id="UP000238274">
    <property type="component" value="Unassembled WGS sequence"/>
</dbReference>
<dbReference type="InterPro" id="IPR039024">
    <property type="entry name" value="RTC4"/>
</dbReference>
<name>A0A2S4VK47_9BASI</name>
<feature type="compositionally biased region" description="Low complexity" evidence="8">
    <location>
        <begin position="40"/>
        <end position="50"/>
    </location>
</feature>
<evidence type="ECO:0000259" key="9">
    <source>
        <dbReference type="Pfam" id="PF14474"/>
    </source>
</evidence>
<dbReference type="PANTHER" id="PTHR41391:SF1">
    <property type="entry name" value="RESTRICTION OF TELOMERE CAPPING PROTEIN 4"/>
    <property type="match status" value="1"/>
</dbReference>
<keyword evidence="6" id="KW-0963">Cytoplasm</keyword>
<dbReference type="GO" id="GO:0005737">
    <property type="term" value="C:cytoplasm"/>
    <property type="evidence" value="ECO:0007669"/>
    <property type="project" value="UniProtKB-SubCell"/>
</dbReference>
<feature type="domain" description="Restriction of telomere capping protein 4 C-terminal" evidence="9">
    <location>
        <begin position="233"/>
        <end position="329"/>
    </location>
</feature>
<evidence type="ECO:0000256" key="7">
    <source>
        <dbReference type="ARBA" id="ARBA00023242"/>
    </source>
</evidence>
<gene>
    <name evidence="10" type="ORF">PSHT_08917</name>
</gene>
<dbReference type="InterPro" id="IPR028094">
    <property type="entry name" value="RTC4_C"/>
</dbReference>
<evidence type="ECO:0000256" key="6">
    <source>
        <dbReference type="ARBA" id="ARBA00022490"/>
    </source>
</evidence>
<evidence type="ECO:0000256" key="5">
    <source>
        <dbReference type="ARBA" id="ARBA00015162"/>
    </source>
</evidence>
<evidence type="ECO:0000256" key="1">
    <source>
        <dbReference type="ARBA" id="ARBA00002738"/>
    </source>
</evidence>
<feature type="non-terminal residue" evidence="10">
    <location>
        <position position="351"/>
    </location>
</feature>
<comment type="subcellular location">
    <subcellularLocation>
        <location evidence="3">Cytoplasm</location>
    </subcellularLocation>
    <subcellularLocation>
        <location evidence="2">Nucleus</location>
    </subcellularLocation>
</comment>
<dbReference type="VEuPathDB" id="FungiDB:PSHT_08917"/>